<dbReference type="Pfam" id="PF02541">
    <property type="entry name" value="Ppx-GppA"/>
    <property type="match status" value="1"/>
</dbReference>
<dbReference type="CDD" id="cd00077">
    <property type="entry name" value="HDc"/>
    <property type="match status" value="1"/>
</dbReference>
<dbReference type="SUPFAM" id="SSF109604">
    <property type="entry name" value="HD-domain/PDEase-like"/>
    <property type="match status" value="1"/>
</dbReference>
<dbReference type="GO" id="GO:0004309">
    <property type="term" value="F:exopolyphosphatase activity"/>
    <property type="evidence" value="ECO:0007669"/>
    <property type="project" value="UniProtKB-EC"/>
</dbReference>
<feature type="domain" description="Ppx/GppA phosphatase N-terminal" evidence="6">
    <location>
        <begin position="27"/>
        <end position="304"/>
    </location>
</feature>
<evidence type="ECO:0000313" key="9">
    <source>
        <dbReference type="Proteomes" id="UP000295504"/>
    </source>
</evidence>
<proteinExistence type="inferred from homology"/>
<keyword evidence="9" id="KW-1185">Reference proteome</keyword>
<dbReference type="InterPro" id="IPR022371">
    <property type="entry name" value="Exopolyphosphatase"/>
</dbReference>
<feature type="domain" description="Ppx/GppA phosphatase C-terminal" evidence="7">
    <location>
        <begin position="320"/>
        <end position="470"/>
    </location>
</feature>
<dbReference type="InterPro" id="IPR003607">
    <property type="entry name" value="HD/PDEase_dom"/>
</dbReference>
<evidence type="ECO:0000256" key="4">
    <source>
        <dbReference type="ARBA" id="ARBA00022801"/>
    </source>
</evidence>
<dbReference type="RefSeq" id="WP_132849640.1">
    <property type="nucleotide sequence ID" value="NZ_CP058648.1"/>
</dbReference>
<dbReference type="InterPro" id="IPR048950">
    <property type="entry name" value="Ppx_GppA_C"/>
</dbReference>
<keyword evidence="4" id="KW-0378">Hydrolase</keyword>
<name>A0A4R2T166_9FIRM</name>
<dbReference type="PANTHER" id="PTHR30005:SF0">
    <property type="entry name" value="RETROGRADE REGULATION PROTEIN 2"/>
    <property type="match status" value="1"/>
</dbReference>
<dbReference type="InterPro" id="IPR050273">
    <property type="entry name" value="GppA/Ppx_hydrolase"/>
</dbReference>
<dbReference type="EC" id="3.6.1.11" evidence="2"/>
<reference evidence="8 9" key="1">
    <citation type="submission" date="2019-03" db="EMBL/GenBank/DDBJ databases">
        <title>Genomic Encyclopedia of Type Strains, Phase IV (KMG-IV): sequencing the most valuable type-strain genomes for metagenomic binning, comparative biology and taxonomic classification.</title>
        <authorList>
            <person name="Goeker M."/>
        </authorList>
    </citation>
    <scope>NUCLEOTIDE SEQUENCE [LARGE SCALE GENOMIC DNA]</scope>
    <source>
        <strain evidence="8 9">DSM 100013</strain>
    </source>
</reference>
<dbReference type="Gene3D" id="3.30.420.150">
    <property type="entry name" value="Exopolyphosphatase. Domain 2"/>
    <property type="match status" value="1"/>
</dbReference>
<protein>
    <recommendedName>
        <fullName evidence="3">Exopolyphosphatase</fullName>
        <ecNumber evidence="2">3.6.1.11</ecNumber>
    </recommendedName>
</protein>
<dbReference type="PANTHER" id="PTHR30005">
    <property type="entry name" value="EXOPOLYPHOSPHATASE"/>
    <property type="match status" value="1"/>
</dbReference>
<dbReference type="InterPro" id="IPR043129">
    <property type="entry name" value="ATPase_NBD"/>
</dbReference>
<dbReference type="Gene3D" id="3.30.420.40">
    <property type="match status" value="1"/>
</dbReference>
<accession>A0A4R2T166</accession>
<dbReference type="InterPro" id="IPR003695">
    <property type="entry name" value="Ppx_GppA_N"/>
</dbReference>
<evidence type="ECO:0000256" key="2">
    <source>
        <dbReference type="ARBA" id="ARBA00012451"/>
    </source>
</evidence>
<comment type="caution">
    <text evidence="8">The sequence shown here is derived from an EMBL/GenBank/DDBJ whole genome shotgun (WGS) entry which is preliminary data.</text>
</comment>
<evidence type="ECO:0000313" key="8">
    <source>
        <dbReference type="EMBL" id="TCP95840.1"/>
    </source>
</evidence>
<dbReference type="GO" id="GO:0006793">
    <property type="term" value="P:phosphorus metabolic process"/>
    <property type="evidence" value="ECO:0007669"/>
    <property type="project" value="InterPro"/>
</dbReference>
<dbReference type="OrthoDB" id="9807195at2"/>
<dbReference type="InterPro" id="IPR030673">
    <property type="entry name" value="PyroPPase_GppA_Ppx"/>
</dbReference>
<dbReference type="Pfam" id="PF21447">
    <property type="entry name" value="Ppx-GppA_III"/>
    <property type="match status" value="1"/>
</dbReference>
<dbReference type="Proteomes" id="UP000295504">
    <property type="component" value="Unassembled WGS sequence"/>
</dbReference>
<evidence type="ECO:0000256" key="5">
    <source>
        <dbReference type="ARBA" id="ARBA00047607"/>
    </source>
</evidence>
<evidence type="ECO:0000256" key="3">
    <source>
        <dbReference type="ARBA" id="ARBA00020416"/>
    </source>
</evidence>
<dbReference type="PIRSF" id="PIRSF001267">
    <property type="entry name" value="Pyrophosphatase_GppA_Ppx"/>
    <property type="match status" value="1"/>
</dbReference>
<dbReference type="AlphaFoldDB" id="A0A4R2T166"/>
<comment type="similarity">
    <text evidence="1">Belongs to the GppA/Ppx family.</text>
</comment>
<dbReference type="SUPFAM" id="SSF53067">
    <property type="entry name" value="Actin-like ATPase domain"/>
    <property type="match status" value="2"/>
</dbReference>
<gene>
    <name evidence="8" type="ORF">EDD79_10569</name>
</gene>
<sequence length="506" mass="58031">MDKKIAIIDLGSNSLRMIIMRIYDDDSYKLMDQVKDMVRLSEGMGSDMILKPQPMERTLNALKLFKRLIKIHRVEEVYPIATAAIRNAKNQQAFLDLVKDETGLQFQIISGEKEAYYGYLGIINTLDLTEGLTIDVGGGSTEIGWIKNRRLKRSVSIPYGSMTLTEIFLHKEVIEEQAIKSLENFIRNQFKQIDWLKETRKLPVIGLGGTARTLAKINMHDIRFPLEILHNYQMTYNEVLSVYEKVNHGPKANLKDVGGISKNRIDIITAGIVPITALMEYTNSQTLTISGNGLREGVFYENYLQKTHQREILEDVLFHSITNIIKNYDMNLEHCHQVKNLALTLFDETHKLHGLSDQERKLLAVSALIHDIGIHLDYYNHHKHGFYLTLSVPLNGLSNKERVICAFLVAMHRENSFKGNWKNFNMLINHNDYKIIKKLSIFLKIAEKLDRGESSSIEKLRCNITKDTVTLLIHSSLPVALEVSGAMEFENLFRKNFKKNLCIKVL</sequence>
<dbReference type="CDD" id="cd24052">
    <property type="entry name" value="ASKHA_NBD_HpPPX-GppA-like"/>
    <property type="match status" value="1"/>
</dbReference>
<organism evidence="8 9">
    <name type="scientific">Serpentinicella alkaliphila</name>
    <dbReference type="NCBI Taxonomy" id="1734049"/>
    <lineage>
        <taxon>Bacteria</taxon>
        <taxon>Bacillati</taxon>
        <taxon>Bacillota</taxon>
        <taxon>Clostridia</taxon>
        <taxon>Peptostreptococcales</taxon>
        <taxon>Natronincolaceae</taxon>
        <taxon>Serpentinicella</taxon>
    </lineage>
</organism>
<dbReference type="Gene3D" id="1.10.3210.10">
    <property type="entry name" value="Hypothetical protein af1432"/>
    <property type="match status" value="1"/>
</dbReference>
<evidence type="ECO:0000256" key="1">
    <source>
        <dbReference type="ARBA" id="ARBA00007125"/>
    </source>
</evidence>
<dbReference type="EMBL" id="SLYC01000056">
    <property type="protein sequence ID" value="TCP95840.1"/>
    <property type="molecule type" value="Genomic_DNA"/>
</dbReference>
<dbReference type="GO" id="GO:0006357">
    <property type="term" value="P:regulation of transcription by RNA polymerase II"/>
    <property type="evidence" value="ECO:0007669"/>
    <property type="project" value="TreeGrafter"/>
</dbReference>
<evidence type="ECO:0000259" key="6">
    <source>
        <dbReference type="Pfam" id="PF02541"/>
    </source>
</evidence>
<comment type="catalytic activity">
    <reaction evidence="5">
        <text>[phosphate](n) + H2O = [phosphate](n-1) + phosphate + H(+)</text>
        <dbReference type="Rhea" id="RHEA:21528"/>
        <dbReference type="Rhea" id="RHEA-COMP:9859"/>
        <dbReference type="Rhea" id="RHEA-COMP:14279"/>
        <dbReference type="ChEBI" id="CHEBI:15377"/>
        <dbReference type="ChEBI" id="CHEBI:15378"/>
        <dbReference type="ChEBI" id="CHEBI:16838"/>
        <dbReference type="ChEBI" id="CHEBI:43474"/>
        <dbReference type="EC" id="3.6.1.11"/>
    </reaction>
</comment>
<evidence type="ECO:0000259" key="7">
    <source>
        <dbReference type="Pfam" id="PF21447"/>
    </source>
</evidence>
<dbReference type="NCBIfam" id="TIGR03706">
    <property type="entry name" value="exo_poly_only"/>
    <property type="match status" value="1"/>
</dbReference>